<dbReference type="AlphaFoldDB" id="A0A084A9S4"/>
<feature type="transmembrane region" description="Helical" evidence="8">
    <location>
        <begin position="128"/>
        <end position="149"/>
    </location>
</feature>
<comment type="caution">
    <text evidence="9">The sequence shown here is derived from an EMBL/GenBank/DDBJ whole genome shotgun (WGS) entry which is preliminary data.</text>
</comment>
<feature type="transmembrane region" description="Helical" evidence="8">
    <location>
        <begin position="156"/>
        <end position="173"/>
    </location>
</feature>
<keyword evidence="3" id="KW-1003">Cell membrane</keyword>
<evidence type="ECO:0000256" key="3">
    <source>
        <dbReference type="ARBA" id="ARBA00022475"/>
    </source>
</evidence>
<dbReference type="GO" id="GO:0008324">
    <property type="term" value="F:monoatomic cation transmembrane transporter activity"/>
    <property type="evidence" value="ECO:0007669"/>
    <property type="project" value="InterPro"/>
</dbReference>
<accession>A0A084A9S4</accession>
<feature type="transmembrane region" description="Helical" evidence="8">
    <location>
        <begin position="379"/>
        <end position="396"/>
    </location>
</feature>
<dbReference type="PANTHER" id="PTHR32024:SF1">
    <property type="entry name" value="KTR SYSTEM POTASSIUM UPTAKE PROTEIN B"/>
    <property type="match status" value="1"/>
</dbReference>
<feature type="transmembrane region" description="Helical" evidence="8">
    <location>
        <begin position="193"/>
        <end position="211"/>
    </location>
</feature>
<organism evidence="9 10">
    <name type="scientific">Lactococcus cremoris subsp. cremoris GE214</name>
    <dbReference type="NCBI Taxonomy" id="1415168"/>
    <lineage>
        <taxon>Bacteria</taxon>
        <taxon>Bacillati</taxon>
        <taxon>Bacillota</taxon>
        <taxon>Bacilli</taxon>
        <taxon>Lactobacillales</taxon>
        <taxon>Streptococcaceae</taxon>
        <taxon>Lactococcus</taxon>
        <taxon>Lactococcus cremoris subsp. cremoris</taxon>
    </lineage>
</organism>
<reference evidence="9 10" key="1">
    <citation type="submission" date="2014-06" db="EMBL/GenBank/DDBJ databases">
        <title>Draft genome sequence of the putrescine producing strain Lactococcus lactis subsp cremoris GE214.</title>
        <authorList>
            <person name="Ladero V."/>
            <person name="Linares D.M."/>
            <person name="del Rio B."/>
            <person name="Mayo B."/>
            <person name="Martin M.C."/>
            <person name="Fernandez M."/>
            <person name="Alvarez M.A."/>
        </authorList>
    </citation>
    <scope>NUCLEOTIDE SEQUENCE [LARGE SCALE GENOMIC DNA]</scope>
    <source>
        <strain evidence="9 10">GE214</strain>
    </source>
</reference>
<feature type="transmembrane region" description="Helical" evidence="8">
    <location>
        <begin position="42"/>
        <end position="61"/>
    </location>
</feature>
<dbReference type="RefSeq" id="WP_003129676.1">
    <property type="nucleotide sequence ID" value="NZ_AZSI01000080.1"/>
</dbReference>
<evidence type="ECO:0000313" key="10">
    <source>
        <dbReference type="Proteomes" id="UP000028401"/>
    </source>
</evidence>
<evidence type="ECO:0000256" key="4">
    <source>
        <dbReference type="ARBA" id="ARBA00022692"/>
    </source>
</evidence>
<evidence type="ECO:0000313" key="9">
    <source>
        <dbReference type="EMBL" id="KEY62053.1"/>
    </source>
</evidence>
<dbReference type="GO" id="GO:0005886">
    <property type="term" value="C:plasma membrane"/>
    <property type="evidence" value="ECO:0007669"/>
    <property type="project" value="UniProtKB-SubCell"/>
</dbReference>
<protein>
    <submittedName>
        <fullName evidence="9">Putative K+ transporter</fullName>
    </submittedName>
</protein>
<dbReference type="PANTHER" id="PTHR32024">
    <property type="entry name" value="TRK SYSTEM POTASSIUM UPTAKE PROTEIN TRKG-RELATED"/>
    <property type="match status" value="1"/>
</dbReference>
<keyword evidence="4 8" id="KW-0812">Transmembrane</keyword>
<feature type="transmembrane region" description="Helical" evidence="8">
    <location>
        <begin position="12"/>
        <end position="30"/>
    </location>
</feature>
<keyword evidence="5 8" id="KW-1133">Transmembrane helix</keyword>
<comment type="subcellular location">
    <subcellularLocation>
        <location evidence="1">Cell membrane</location>
        <topology evidence="1">Multi-pass membrane protein</topology>
    </subcellularLocation>
</comment>
<evidence type="ECO:0000256" key="1">
    <source>
        <dbReference type="ARBA" id="ARBA00004651"/>
    </source>
</evidence>
<evidence type="ECO:0000256" key="2">
    <source>
        <dbReference type="ARBA" id="ARBA00022448"/>
    </source>
</evidence>
<feature type="transmembrane region" description="Helical" evidence="8">
    <location>
        <begin position="347"/>
        <end position="367"/>
    </location>
</feature>
<evidence type="ECO:0000256" key="6">
    <source>
        <dbReference type="ARBA" id="ARBA00023065"/>
    </source>
</evidence>
<feature type="transmembrane region" description="Helical" evidence="8">
    <location>
        <begin position="293"/>
        <end position="326"/>
    </location>
</feature>
<dbReference type="Pfam" id="PF02386">
    <property type="entry name" value="TrkH"/>
    <property type="match status" value="1"/>
</dbReference>
<dbReference type="PATRIC" id="fig|1415168.3.peg.1879"/>
<dbReference type="GO" id="GO:0030001">
    <property type="term" value="P:metal ion transport"/>
    <property type="evidence" value="ECO:0007669"/>
    <property type="project" value="UniProtKB-ARBA"/>
</dbReference>
<sequence>MVLFKTLTYSQKIVLGFILLGLIGTILLALPISSKTGNWTPLLDSLFTSISALCVTGLTVYDTFTHWSFLGQLVILCLIQVGGIGFMTVIISISTGLGHKIGLHERQLLVESSGLLHSANLSFLVKRITIFVIMIEAIGAALLSIRFIPEFGIKTGIYYGVFHSISAFCNAGFDLMGRFGKYSSLTPYSTDSLVILTVSILIFLGGLGFIVWDDILRYKLNFKKYSLHTKIVLITSIAFTLVGSILFLLIENNHIFKEVGVKGKILSSLFLSISPRTAGFNAVDLPMLTNASIFLTILLMIVGGSSGSTAGGLKVTTVAVLFFSAFDNSRRRPTSSILKRRFSDNTIKQASAMFTFYLIIGSVGALILSSLNSSTLEEIIFEVFSALGTVGITLGITPNLGALSKITLVVLMFVGRVGWMLLIFAIVGRNQQAPISRVSEEIIVG</sequence>
<keyword evidence="2" id="KW-0813">Transport</keyword>
<evidence type="ECO:0000256" key="8">
    <source>
        <dbReference type="SAM" id="Phobius"/>
    </source>
</evidence>
<evidence type="ECO:0000256" key="7">
    <source>
        <dbReference type="ARBA" id="ARBA00023136"/>
    </source>
</evidence>
<feature type="transmembrane region" description="Helical" evidence="8">
    <location>
        <begin position="408"/>
        <end position="427"/>
    </location>
</feature>
<name>A0A084A9S4_LACLC</name>
<evidence type="ECO:0000256" key="5">
    <source>
        <dbReference type="ARBA" id="ARBA00022989"/>
    </source>
</evidence>
<keyword evidence="7 8" id="KW-0472">Membrane</keyword>
<dbReference type="InterPro" id="IPR003445">
    <property type="entry name" value="Cat_transpt"/>
</dbReference>
<feature type="transmembrane region" description="Helical" evidence="8">
    <location>
        <begin position="231"/>
        <end position="250"/>
    </location>
</feature>
<dbReference type="EMBL" id="AZSI01000080">
    <property type="protein sequence ID" value="KEY62053.1"/>
    <property type="molecule type" value="Genomic_DNA"/>
</dbReference>
<dbReference type="Proteomes" id="UP000028401">
    <property type="component" value="Unassembled WGS sequence"/>
</dbReference>
<keyword evidence="6" id="KW-0406">Ion transport</keyword>
<feature type="transmembrane region" description="Helical" evidence="8">
    <location>
        <begin position="73"/>
        <end position="93"/>
    </location>
</feature>
<gene>
    <name evidence="9" type="ORF">U725_01808</name>
</gene>
<proteinExistence type="predicted"/>